<dbReference type="Proteomes" id="UP000292402">
    <property type="component" value="Unassembled WGS sequence"/>
</dbReference>
<evidence type="ECO:0000256" key="10">
    <source>
        <dbReference type="PIRSR" id="PIRSR602403-1"/>
    </source>
</evidence>
<dbReference type="InterPro" id="IPR047187">
    <property type="entry name" value="SF1_C_Upf1"/>
</dbReference>
<dbReference type="PANTHER" id="PTHR46206">
    <property type="entry name" value="CYTOCHROME P450"/>
    <property type="match status" value="1"/>
</dbReference>
<gene>
    <name evidence="13" type="ORF">AA0114_g4853</name>
</gene>
<dbReference type="GO" id="GO:0016705">
    <property type="term" value="F:oxidoreductase activity, acting on paired donors, with incorporation or reduction of molecular oxygen"/>
    <property type="evidence" value="ECO:0007669"/>
    <property type="project" value="InterPro"/>
</dbReference>
<comment type="caution">
    <text evidence="13">The sequence shown here is derived from an EMBL/GenBank/DDBJ whole genome shotgun (WGS) entry which is preliminary data.</text>
</comment>
<proteinExistence type="inferred from homology"/>
<keyword evidence="5 10" id="KW-0479">Metal-binding</keyword>
<dbReference type="PROSITE" id="PS00086">
    <property type="entry name" value="CYTOCHROME_P450"/>
    <property type="match status" value="1"/>
</dbReference>
<protein>
    <recommendedName>
        <fullName evidence="15">P-loop containing nucleoside triphosphate hydrolase protein</fullName>
    </recommendedName>
</protein>
<keyword evidence="8 10" id="KW-0408">Iron</keyword>
<dbReference type="InterPro" id="IPR041677">
    <property type="entry name" value="DNA2/NAM7_AAA_11"/>
</dbReference>
<evidence type="ECO:0000256" key="9">
    <source>
        <dbReference type="ARBA" id="ARBA00023033"/>
    </source>
</evidence>
<evidence type="ECO:0000256" key="8">
    <source>
        <dbReference type="ARBA" id="ARBA00023004"/>
    </source>
</evidence>
<dbReference type="Pfam" id="PF13087">
    <property type="entry name" value="AAA_12"/>
    <property type="match status" value="1"/>
</dbReference>
<evidence type="ECO:0000256" key="3">
    <source>
        <dbReference type="ARBA" id="ARBA00010617"/>
    </source>
</evidence>
<dbReference type="GO" id="GO:0004497">
    <property type="term" value="F:monooxygenase activity"/>
    <property type="evidence" value="ECO:0007669"/>
    <property type="project" value="UniProtKB-KW"/>
</dbReference>
<keyword evidence="9" id="KW-0503">Monooxygenase</keyword>
<comment type="pathway">
    <text evidence="2">Mycotoxin biosynthesis.</text>
</comment>
<evidence type="ECO:0000313" key="13">
    <source>
        <dbReference type="EMBL" id="RYN52949.1"/>
    </source>
</evidence>
<dbReference type="InterPro" id="IPR027417">
    <property type="entry name" value="P-loop_NTPase"/>
</dbReference>
<keyword evidence="6" id="KW-0378">Hydrolase</keyword>
<dbReference type="GO" id="GO:0005506">
    <property type="term" value="F:iron ion binding"/>
    <property type="evidence" value="ECO:0007669"/>
    <property type="project" value="InterPro"/>
</dbReference>
<dbReference type="InterPro" id="IPR041679">
    <property type="entry name" value="DNA2/NAM7-like_C"/>
</dbReference>
<evidence type="ECO:0008006" key="15">
    <source>
        <dbReference type="Google" id="ProtNLM"/>
    </source>
</evidence>
<dbReference type="Gene3D" id="1.10.630.10">
    <property type="entry name" value="Cytochrome P450"/>
    <property type="match status" value="1"/>
</dbReference>
<feature type="binding site" description="axial binding residue" evidence="10">
    <location>
        <position position="493"/>
    </location>
    <ligand>
        <name>heme</name>
        <dbReference type="ChEBI" id="CHEBI:30413"/>
    </ligand>
    <ligandPart>
        <name>Fe</name>
        <dbReference type="ChEBI" id="CHEBI:18248"/>
    </ligandPart>
</feature>
<dbReference type="InterPro" id="IPR017972">
    <property type="entry name" value="Cyt_P450_CS"/>
</dbReference>
<evidence type="ECO:0000256" key="4">
    <source>
        <dbReference type="ARBA" id="ARBA00022617"/>
    </source>
</evidence>
<feature type="domain" description="DNA2/NAM7 helicase-like C-terminal" evidence="12">
    <location>
        <begin position="1063"/>
        <end position="1261"/>
    </location>
</feature>
<accession>A0A4Q4ML72</accession>
<dbReference type="SUPFAM" id="SSF52540">
    <property type="entry name" value="P-loop containing nucleoside triphosphate hydrolases"/>
    <property type="match status" value="1"/>
</dbReference>
<name>A0A4Q4ML72_9PLEO</name>
<dbReference type="Gene3D" id="3.40.50.300">
    <property type="entry name" value="P-loop containing nucleotide triphosphate hydrolases"/>
    <property type="match status" value="2"/>
</dbReference>
<dbReference type="InterPro" id="IPR001128">
    <property type="entry name" value="Cyt_P450"/>
</dbReference>
<evidence type="ECO:0000313" key="14">
    <source>
        <dbReference type="Proteomes" id="UP000292402"/>
    </source>
</evidence>
<dbReference type="EMBL" id="PDXA01000013">
    <property type="protein sequence ID" value="RYN52949.1"/>
    <property type="molecule type" value="Genomic_DNA"/>
</dbReference>
<reference evidence="14" key="1">
    <citation type="journal article" date="2019" name="bioRxiv">
        <title>Genomics, evolutionary history and diagnostics of the Alternaria alternata species group including apple and Asian pear pathotypes.</title>
        <authorList>
            <person name="Armitage A.D."/>
            <person name="Cockerton H.M."/>
            <person name="Sreenivasaprasad S."/>
            <person name="Woodhall J.W."/>
            <person name="Lane C.R."/>
            <person name="Harrison R.J."/>
            <person name="Clarkson J.P."/>
        </authorList>
    </citation>
    <scope>NUCLEOTIDE SEQUENCE [LARGE SCALE GENOMIC DNA]</scope>
    <source>
        <strain evidence="14">FERA 1082</strain>
    </source>
</reference>
<keyword evidence="6" id="KW-0347">Helicase</keyword>
<feature type="domain" description="DNA2/NAM7 helicase helicase" evidence="11">
    <location>
        <begin position="986"/>
        <end position="1055"/>
    </location>
</feature>
<dbReference type="CDD" id="cd18808">
    <property type="entry name" value="SF1_C_Upf1"/>
    <property type="match status" value="1"/>
</dbReference>
<evidence type="ECO:0000256" key="2">
    <source>
        <dbReference type="ARBA" id="ARBA00004685"/>
    </source>
</evidence>
<organism evidence="13 14">
    <name type="scientific">Alternaria tenuissima</name>
    <dbReference type="NCBI Taxonomy" id="119927"/>
    <lineage>
        <taxon>Eukaryota</taxon>
        <taxon>Fungi</taxon>
        <taxon>Dikarya</taxon>
        <taxon>Ascomycota</taxon>
        <taxon>Pezizomycotina</taxon>
        <taxon>Dothideomycetes</taxon>
        <taxon>Pleosporomycetidae</taxon>
        <taxon>Pleosporales</taxon>
        <taxon>Pleosporineae</taxon>
        <taxon>Pleosporaceae</taxon>
        <taxon>Alternaria</taxon>
        <taxon>Alternaria sect. Alternaria</taxon>
        <taxon>Alternaria alternata complex</taxon>
    </lineage>
</organism>
<evidence type="ECO:0000256" key="1">
    <source>
        <dbReference type="ARBA" id="ARBA00001971"/>
    </source>
</evidence>
<dbReference type="PRINTS" id="PR00465">
    <property type="entry name" value="EP450IV"/>
</dbReference>
<dbReference type="PANTHER" id="PTHR46206:SF1">
    <property type="entry name" value="P450, PUTATIVE (EUROFUNG)-RELATED"/>
    <property type="match status" value="1"/>
</dbReference>
<dbReference type="GO" id="GO:0020037">
    <property type="term" value="F:heme binding"/>
    <property type="evidence" value="ECO:0007669"/>
    <property type="project" value="InterPro"/>
</dbReference>
<dbReference type="SUPFAM" id="SSF48264">
    <property type="entry name" value="Cytochrome P450"/>
    <property type="match status" value="1"/>
</dbReference>
<feature type="domain" description="DNA2/NAM7 helicase helicase" evidence="11">
    <location>
        <begin position="873"/>
        <end position="941"/>
    </location>
</feature>
<dbReference type="Pfam" id="PF13086">
    <property type="entry name" value="AAA_11"/>
    <property type="match status" value="2"/>
</dbReference>
<sequence length="1303" mass="145257">MELIITPTQALVPLSVLFLVYHAIRALFFGKAESKHWEELPVVGLQKGWFEWVWATLKSIRKTQDWAFEGYRKFAAVNSPFILPSIDRGAMIILPPRLIKKVYSLPESTLDIHATQSETIQTKWTVWDKEVADNDFQINVVRHQITRNLEHLTPLMADELDRGFERWWGGKDDTEWKEVAVWDACLKLIAGASNGAFCGAPLCRDEQFLNDLRDHAMSIFAGAMLINATPKPLKPVTGALVGSTCWYLRRKAMKGCLPFVTERLNATAQFKADAKCGWTPPKDGLQWLIDECYAAAAKGDVGQLDPKRVAHRLLLVNDISLHSTSFTVQNVILDLFSSDPAMGYVDALREEAASVLAKAGGVWTRDAVRDLKLIDSMIRESMRLNPFAIVGLPRTVVHPEGIRLPVSNVHVPQGTMIAVPMEPIHYDESIYPQARSFNAFRFADPNNVTSIVDNFATKDDLEATKADASDRKGKSTATLDDAFLGFGFGRHACPGRFFALNEMKVFIAHMLLNYDVEHMAVRPKPLDTVWLKLPLHGGKIREIYVISNRDVDSMQVLDEWLDFSEEMVAVVRDQDFAHPRKLESLAELRTILDLLNDHGEKKMLFDTFSHLLTLEASSSLSLDHTQVASNLLDFLPNAAYLIPAFFRSQTWQTHKCISLHEFAELVELISLTFRSSETALDLLLEVLEPESSRLLVQRPTAIRQFTSSLFGIALDHIDEASRSDNLHSQENLKLSIDSHSDACTIVKSILRVDSSLNAILKAGDRVRLTVSDAPRNAADAKLLYMDAVVSSAELGKATFRCLHHPPLYLDKCGWRVTHCGSFVTAKASFDAVTAFYTEREACTTIYPMLLGLPPTRHGRPTDVELALTVDTSLNESQSAALMASMKHSLTFIWRPPGTGKTHTIVVIITQLLEKLPESRFLVTAPTQNAVDNLLRRFVSCFGAKKGGVLPIKVSTQLSKVAQDLRAYTCDAMLGKDIGANMPARRKAQKRIKDARLIFTTCTGAALGLLRNKHFDVVVVDEASQLTEPATLVPLVKGCSRAILVGDHVQLRATVQQNAVLTGYDISLFERHYKLPPTEDVAKVMLNMQYRMHRSICDFSSSEFYDGKLHTAVAEDARPLSRSLFPWPKKNRMVWVECPESEEVYCQSKWNVGQGVICKSIIKLLKTPPPSPKSTAAATVPGESPSIVILTPYNRQKDLLTSEIPNVEVCSIDSFQGCEADIVVFVTVRCNVYYELGFLADMRRLNVVMTRAKAGIVLIGHQNTLAGVEAGMVENESKLVWRRLLGQCEVVSLAARAESGRSKH</sequence>
<comment type="similarity">
    <text evidence="3">Belongs to the cytochrome P450 family.</text>
</comment>
<evidence type="ECO:0000256" key="7">
    <source>
        <dbReference type="ARBA" id="ARBA00023002"/>
    </source>
</evidence>
<dbReference type="InterPro" id="IPR036396">
    <property type="entry name" value="Cyt_P450_sf"/>
</dbReference>
<comment type="cofactor">
    <cofactor evidence="1 10">
        <name>heme</name>
        <dbReference type="ChEBI" id="CHEBI:30413"/>
    </cofactor>
</comment>
<evidence type="ECO:0000256" key="6">
    <source>
        <dbReference type="ARBA" id="ARBA00022806"/>
    </source>
</evidence>
<keyword evidence="6" id="KW-0067">ATP-binding</keyword>
<keyword evidence="7" id="KW-0560">Oxidoreductase</keyword>
<keyword evidence="6" id="KW-0547">Nucleotide-binding</keyword>
<dbReference type="CDD" id="cd11041">
    <property type="entry name" value="CYP503A1-like"/>
    <property type="match status" value="1"/>
</dbReference>
<dbReference type="Pfam" id="PF00067">
    <property type="entry name" value="p450"/>
    <property type="match status" value="1"/>
</dbReference>
<evidence type="ECO:0000259" key="12">
    <source>
        <dbReference type="Pfam" id="PF13087"/>
    </source>
</evidence>
<dbReference type="InterPro" id="IPR002403">
    <property type="entry name" value="Cyt_P450_E_grp-IV"/>
</dbReference>
<dbReference type="GO" id="GO:0004386">
    <property type="term" value="F:helicase activity"/>
    <property type="evidence" value="ECO:0007669"/>
    <property type="project" value="InterPro"/>
</dbReference>
<evidence type="ECO:0000256" key="5">
    <source>
        <dbReference type="ARBA" id="ARBA00022723"/>
    </source>
</evidence>
<evidence type="ECO:0000259" key="11">
    <source>
        <dbReference type="Pfam" id="PF13086"/>
    </source>
</evidence>
<keyword evidence="4 10" id="KW-0349">Heme</keyword>